<name>A0AAE1ZA34_SCHME</name>
<gene>
    <name evidence="8" type="ORF">MN116_007477</name>
</gene>
<feature type="non-terminal residue" evidence="8">
    <location>
        <position position="1"/>
    </location>
</feature>
<feature type="transmembrane region" description="Helical" evidence="7">
    <location>
        <begin position="440"/>
        <end position="462"/>
    </location>
</feature>
<proteinExistence type="predicted"/>
<sequence>LQQKSELKNHASEEVTYQVACGLVRLPQPDNFKTSDPVITQVLVVVVFEPVFPENLTVLSGSTQSYTFITGIRISDQPISVTEHDLIQFKSDLGVVAKERTRLESLITSELVFALSYPENELRKEHTDAWNFLWTSGITISHSYAPGAVNPKDINTTLYYLASNTPDLLLTQSSVNNSVINDYKIQYRDYDQCFRGMYTLRRCNLYIKYEELIDVHRASVLQSWRHTLNDGGCEKLLQTGVYGFHQAVLRSIGSFYVSYDHISFNYPYDSLYRDIIFRRIQLNKPGIYANFEIRLLSREGSISSPHLMAVELSVWRSPSLSMLLPTSIHSRLSEDMYDNKHINQAINFFIKLENDAFNDSLYVCPAACHSTPVPVKFTRLIVPFTISIPPTALMYLGSELKDLIKYSHTLRFVEVYDGPAPRHDIITMHRHGHAFGGLPWLFWISLVLLIAIFHMFFCKIIYNELRNKNQISEPRDSWRLPRYASDLISSTAFETRGISNTHISRRRITELDTVP</sequence>
<reference evidence="8" key="1">
    <citation type="submission" date="2022-04" db="EMBL/GenBank/DDBJ databases">
        <authorList>
            <person name="Xu L."/>
            <person name="Lv Z."/>
        </authorList>
    </citation>
    <scope>NUCLEOTIDE SEQUENCE</scope>
    <source>
        <strain evidence="8">LV_2022a</strain>
    </source>
</reference>
<comment type="subcellular location">
    <subcellularLocation>
        <location evidence="1">Membrane</location>
        <topology evidence="1">Single-pass type I membrane protein</topology>
    </subcellularLocation>
</comment>
<dbReference type="PANTHER" id="PTHR31386">
    <property type="entry name" value="UNCHARACTERIZED PROTEIN KIAA2013"/>
    <property type="match status" value="1"/>
</dbReference>
<organism evidence="8 9">
    <name type="scientific">Schistosoma mekongi</name>
    <name type="common">Parasitic worm</name>
    <dbReference type="NCBI Taxonomy" id="38744"/>
    <lineage>
        <taxon>Eukaryota</taxon>
        <taxon>Metazoa</taxon>
        <taxon>Spiralia</taxon>
        <taxon>Lophotrochozoa</taxon>
        <taxon>Platyhelminthes</taxon>
        <taxon>Trematoda</taxon>
        <taxon>Digenea</taxon>
        <taxon>Strigeidida</taxon>
        <taxon>Schistosomatoidea</taxon>
        <taxon>Schistosomatidae</taxon>
        <taxon>Schistosoma</taxon>
    </lineage>
</organism>
<evidence type="ECO:0000256" key="6">
    <source>
        <dbReference type="ARBA" id="ARBA00023180"/>
    </source>
</evidence>
<evidence type="ECO:0000256" key="5">
    <source>
        <dbReference type="ARBA" id="ARBA00023136"/>
    </source>
</evidence>
<evidence type="ECO:0000256" key="2">
    <source>
        <dbReference type="ARBA" id="ARBA00022692"/>
    </source>
</evidence>
<dbReference type="PANTHER" id="PTHR31386:SF2">
    <property type="entry name" value="SIMILAR TO RIKEN CDNA 2510039O18"/>
    <property type="match status" value="1"/>
</dbReference>
<dbReference type="InterPro" id="IPR018795">
    <property type="entry name" value="K2013-like"/>
</dbReference>
<keyword evidence="9" id="KW-1185">Reference proteome</keyword>
<dbReference type="GO" id="GO:0016020">
    <property type="term" value="C:membrane"/>
    <property type="evidence" value="ECO:0007669"/>
    <property type="project" value="UniProtKB-SubCell"/>
</dbReference>
<evidence type="ECO:0000256" key="4">
    <source>
        <dbReference type="ARBA" id="ARBA00022989"/>
    </source>
</evidence>
<keyword evidence="4 7" id="KW-1133">Transmembrane helix</keyword>
<keyword evidence="2 7" id="KW-0812">Transmembrane</keyword>
<keyword evidence="5 7" id="KW-0472">Membrane</keyword>
<dbReference type="EMBL" id="JALJAT010000005">
    <property type="protein sequence ID" value="KAK4469980.1"/>
    <property type="molecule type" value="Genomic_DNA"/>
</dbReference>
<comment type="caution">
    <text evidence="8">The sequence shown here is derived from an EMBL/GenBank/DDBJ whole genome shotgun (WGS) entry which is preliminary data.</text>
</comment>
<dbReference type="Pfam" id="PF10222">
    <property type="entry name" value="DUF2152"/>
    <property type="match status" value="2"/>
</dbReference>
<evidence type="ECO:0000313" key="9">
    <source>
        <dbReference type="Proteomes" id="UP001292079"/>
    </source>
</evidence>
<protein>
    <submittedName>
        <fullName evidence="8">Uncharacterized protein</fullName>
    </submittedName>
</protein>
<evidence type="ECO:0000313" key="8">
    <source>
        <dbReference type="EMBL" id="KAK4469980.1"/>
    </source>
</evidence>
<accession>A0AAE1ZA34</accession>
<dbReference type="AlphaFoldDB" id="A0AAE1ZA34"/>
<evidence type="ECO:0000256" key="3">
    <source>
        <dbReference type="ARBA" id="ARBA00022729"/>
    </source>
</evidence>
<evidence type="ECO:0000256" key="1">
    <source>
        <dbReference type="ARBA" id="ARBA00004479"/>
    </source>
</evidence>
<reference evidence="8" key="2">
    <citation type="journal article" date="2023" name="Infect Dis Poverty">
        <title>Chromosome-scale genome of the human blood fluke Schistosoma mekongi and its implications for public health.</title>
        <authorList>
            <person name="Zhou M."/>
            <person name="Xu L."/>
            <person name="Xu D."/>
            <person name="Chen W."/>
            <person name="Khan J."/>
            <person name="Hu Y."/>
            <person name="Huang H."/>
            <person name="Wei H."/>
            <person name="Zhang Y."/>
            <person name="Chusongsang P."/>
            <person name="Tanasarnprasert K."/>
            <person name="Hu X."/>
            <person name="Limpanont Y."/>
            <person name="Lv Z."/>
        </authorList>
    </citation>
    <scope>NUCLEOTIDE SEQUENCE</scope>
    <source>
        <strain evidence="8">LV_2022a</strain>
    </source>
</reference>
<keyword evidence="3" id="KW-0732">Signal</keyword>
<evidence type="ECO:0000256" key="7">
    <source>
        <dbReference type="SAM" id="Phobius"/>
    </source>
</evidence>
<dbReference type="Proteomes" id="UP001292079">
    <property type="component" value="Unassembled WGS sequence"/>
</dbReference>
<keyword evidence="6" id="KW-0325">Glycoprotein</keyword>